<name>A0AAD6LHG8_9ROSI</name>
<dbReference type="AlphaFoldDB" id="A0AAD6LHG8"/>
<proteinExistence type="predicted"/>
<evidence type="ECO:0000313" key="2">
    <source>
        <dbReference type="Proteomes" id="UP001164929"/>
    </source>
</evidence>
<dbReference type="EMBL" id="JAQIZT010000017">
    <property type="protein sequence ID" value="KAJ6960811.1"/>
    <property type="molecule type" value="Genomic_DNA"/>
</dbReference>
<comment type="caution">
    <text evidence="1">The sequence shown here is derived from an EMBL/GenBank/DDBJ whole genome shotgun (WGS) entry which is preliminary data.</text>
</comment>
<accession>A0AAD6LHG8</accession>
<evidence type="ECO:0000313" key="1">
    <source>
        <dbReference type="EMBL" id="KAJ6960811.1"/>
    </source>
</evidence>
<protein>
    <submittedName>
        <fullName evidence="1">Uncharacterized protein</fullName>
    </submittedName>
</protein>
<sequence length="29" mass="3291">METNGPCYGNCKQMPEVLPARHLPYKEIA</sequence>
<keyword evidence="2" id="KW-1185">Reference proteome</keyword>
<gene>
    <name evidence="1" type="ORF">NC653_038737</name>
</gene>
<reference evidence="1" key="1">
    <citation type="journal article" date="2023" name="Mol. Ecol. Resour.">
        <title>Chromosome-level genome assembly of a triploid poplar Populus alba 'Berolinensis'.</title>
        <authorList>
            <person name="Chen S."/>
            <person name="Yu Y."/>
            <person name="Wang X."/>
            <person name="Wang S."/>
            <person name="Zhang T."/>
            <person name="Zhou Y."/>
            <person name="He R."/>
            <person name="Meng N."/>
            <person name="Wang Y."/>
            <person name="Liu W."/>
            <person name="Liu Z."/>
            <person name="Liu J."/>
            <person name="Guo Q."/>
            <person name="Huang H."/>
            <person name="Sederoff R.R."/>
            <person name="Wang G."/>
            <person name="Qu G."/>
            <person name="Chen S."/>
        </authorList>
    </citation>
    <scope>NUCLEOTIDE SEQUENCE</scope>
    <source>
        <strain evidence="1">SC-2020</strain>
    </source>
</reference>
<dbReference type="Proteomes" id="UP001164929">
    <property type="component" value="Chromosome 17"/>
</dbReference>
<organism evidence="1 2">
    <name type="scientific">Populus alba x Populus x berolinensis</name>
    <dbReference type="NCBI Taxonomy" id="444605"/>
    <lineage>
        <taxon>Eukaryota</taxon>
        <taxon>Viridiplantae</taxon>
        <taxon>Streptophyta</taxon>
        <taxon>Embryophyta</taxon>
        <taxon>Tracheophyta</taxon>
        <taxon>Spermatophyta</taxon>
        <taxon>Magnoliopsida</taxon>
        <taxon>eudicotyledons</taxon>
        <taxon>Gunneridae</taxon>
        <taxon>Pentapetalae</taxon>
        <taxon>rosids</taxon>
        <taxon>fabids</taxon>
        <taxon>Malpighiales</taxon>
        <taxon>Salicaceae</taxon>
        <taxon>Saliceae</taxon>
        <taxon>Populus</taxon>
    </lineage>
</organism>